<reference evidence="2 4" key="1">
    <citation type="submission" date="2015-09" db="EMBL/GenBank/DDBJ databases">
        <authorList>
            <consortium name="Pathogen Informatics"/>
        </authorList>
    </citation>
    <scope>NUCLEOTIDE SEQUENCE [LARGE SCALE GENOMIC DNA]</scope>
    <source>
        <strain evidence="2 4">2789STDY5608854</strain>
    </source>
</reference>
<dbReference type="EMBL" id="JAQLWV010000033">
    <property type="protein sequence ID" value="MDB7934943.1"/>
    <property type="molecule type" value="Genomic_DNA"/>
</dbReference>
<name>A0A173YBF9_FLAPL</name>
<protein>
    <submittedName>
        <fullName evidence="2">Uncharacterized protein</fullName>
    </submittedName>
</protein>
<evidence type="ECO:0000313" key="3">
    <source>
        <dbReference type="EMBL" id="MDB7934943.1"/>
    </source>
</evidence>
<sequence>MNNRNKLIELLIYIAIVAVGVVLLLTGEPERAVENMDMGGTSYAAVLDE</sequence>
<proteinExistence type="predicted"/>
<keyword evidence="1" id="KW-0472">Membrane</keyword>
<evidence type="ECO:0000256" key="1">
    <source>
        <dbReference type="SAM" id="Phobius"/>
    </source>
</evidence>
<dbReference type="Proteomes" id="UP000095746">
    <property type="component" value="Unassembled WGS sequence"/>
</dbReference>
<evidence type="ECO:0000313" key="4">
    <source>
        <dbReference type="Proteomes" id="UP000095746"/>
    </source>
</evidence>
<reference evidence="3" key="2">
    <citation type="submission" date="2023-01" db="EMBL/GenBank/DDBJ databases">
        <title>Human gut microbiome strain richness.</title>
        <authorList>
            <person name="Chen-Liaw A."/>
        </authorList>
    </citation>
    <scope>NUCLEOTIDE SEQUENCE</scope>
    <source>
        <strain evidence="3">1001287st1_F4_1001285I_161205</strain>
    </source>
</reference>
<keyword evidence="1" id="KW-1133">Transmembrane helix</keyword>
<dbReference type="RefSeq" id="WP_009259988.1">
    <property type="nucleotide sequence ID" value="NZ_BAABZG010000001.1"/>
</dbReference>
<gene>
    <name evidence="2" type="ORF">ERS852411_00189</name>
    <name evidence="3" type="ORF">PNE06_17810</name>
</gene>
<evidence type="ECO:0000313" key="2">
    <source>
        <dbReference type="EMBL" id="CUN61244.1"/>
    </source>
</evidence>
<feature type="transmembrane region" description="Helical" evidence="1">
    <location>
        <begin position="7"/>
        <end position="26"/>
    </location>
</feature>
<dbReference type="AlphaFoldDB" id="A0A173YBF9"/>
<organism evidence="2 4">
    <name type="scientific">Flavonifractor plautii</name>
    <name type="common">Fusobacterium plautii</name>
    <dbReference type="NCBI Taxonomy" id="292800"/>
    <lineage>
        <taxon>Bacteria</taxon>
        <taxon>Bacillati</taxon>
        <taxon>Bacillota</taxon>
        <taxon>Clostridia</taxon>
        <taxon>Eubacteriales</taxon>
        <taxon>Oscillospiraceae</taxon>
        <taxon>Flavonifractor</taxon>
    </lineage>
</organism>
<keyword evidence="1" id="KW-0812">Transmembrane</keyword>
<accession>A0A173YBF9</accession>
<dbReference type="EMBL" id="CYZT01000005">
    <property type="protein sequence ID" value="CUN61244.1"/>
    <property type="molecule type" value="Genomic_DNA"/>
</dbReference>
<dbReference type="Proteomes" id="UP001211173">
    <property type="component" value="Unassembled WGS sequence"/>
</dbReference>